<dbReference type="EC" id="5.6.2.4" evidence="9"/>
<keyword evidence="16" id="KW-1185">Reference proteome</keyword>
<evidence type="ECO:0000256" key="8">
    <source>
        <dbReference type="ARBA" id="ARBA00034617"/>
    </source>
</evidence>
<dbReference type="SUPFAM" id="SSF52540">
    <property type="entry name" value="P-loop containing nucleoside triphosphate hydrolases"/>
    <property type="match status" value="1"/>
</dbReference>
<keyword evidence="7" id="KW-0413">Isomerase</keyword>
<comment type="similarity">
    <text evidence="1">Belongs to the helicase family. UvrD subfamily.</text>
</comment>
<evidence type="ECO:0000313" key="15">
    <source>
        <dbReference type="EMBL" id="KAA9008655.1"/>
    </source>
</evidence>
<feature type="region of interest" description="Disordered" evidence="12">
    <location>
        <begin position="135"/>
        <end position="157"/>
    </location>
</feature>
<dbReference type="RefSeq" id="WP_150456286.1">
    <property type="nucleotide sequence ID" value="NZ_VYKK01000001.1"/>
</dbReference>
<evidence type="ECO:0000256" key="5">
    <source>
        <dbReference type="ARBA" id="ARBA00022840"/>
    </source>
</evidence>
<dbReference type="EMBL" id="VYKK01000001">
    <property type="protein sequence ID" value="KAA9008655.1"/>
    <property type="molecule type" value="Genomic_DNA"/>
</dbReference>
<feature type="region of interest" description="Disordered" evidence="12">
    <location>
        <begin position="675"/>
        <end position="770"/>
    </location>
</feature>
<dbReference type="PROSITE" id="PS51198">
    <property type="entry name" value="UVRD_HELICASE_ATP_BIND"/>
    <property type="match status" value="1"/>
</dbReference>
<comment type="catalytic activity">
    <reaction evidence="10">
        <text>ATP + H2O = ADP + phosphate + H(+)</text>
        <dbReference type="Rhea" id="RHEA:13065"/>
        <dbReference type="ChEBI" id="CHEBI:15377"/>
        <dbReference type="ChEBI" id="CHEBI:15378"/>
        <dbReference type="ChEBI" id="CHEBI:30616"/>
        <dbReference type="ChEBI" id="CHEBI:43474"/>
        <dbReference type="ChEBI" id="CHEBI:456216"/>
        <dbReference type="EC" id="5.6.2.4"/>
    </reaction>
</comment>
<feature type="compositionally biased region" description="Gly residues" evidence="12">
    <location>
        <begin position="145"/>
        <end position="155"/>
    </location>
</feature>
<dbReference type="PANTHER" id="PTHR11070:SF2">
    <property type="entry name" value="ATP-DEPENDENT DNA HELICASE SRS2"/>
    <property type="match status" value="1"/>
</dbReference>
<dbReference type="Gene3D" id="1.10.10.160">
    <property type="match status" value="1"/>
</dbReference>
<evidence type="ECO:0000256" key="6">
    <source>
        <dbReference type="ARBA" id="ARBA00023125"/>
    </source>
</evidence>
<dbReference type="Pfam" id="PF00580">
    <property type="entry name" value="UvrD-helicase"/>
    <property type="match status" value="1"/>
</dbReference>
<feature type="domain" description="UvrD-like helicase ATP-binding" evidence="13">
    <location>
        <begin position="27"/>
        <end position="332"/>
    </location>
</feature>
<organism evidence="15 16">
    <name type="scientific">Paenibacillus spiritus</name>
    <dbReference type="NCBI Taxonomy" id="2496557"/>
    <lineage>
        <taxon>Bacteria</taxon>
        <taxon>Bacillati</taxon>
        <taxon>Bacillota</taxon>
        <taxon>Bacilli</taxon>
        <taxon>Bacillales</taxon>
        <taxon>Paenibacillaceae</taxon>
        <taxon>Paenibacillus</taxon>
    </lineage>
</organism>
<dbReference type="Pfam" id="PF13361">
    <property type="entry name" value="UvrD_C"/>
    <property type="match status" value="1"/>
</dbReference>
<evidence type="ECO:0000256" key="4">
    <source>
        <dbReference type="ARBA" id="ARBA00022806"/>
    </source>
</evidence>
<dbReference type="PROSITE" id="PS51217">
    <property type="entry name" value="UVRD_HELICASE_CTER"/>
    <property type="match status" value="1"/>
</dbReference>
<keyword evidence="6" id="KW-0238">DNA-binding</keyword>
<evidence type="ECO:0000256" key="7">
    <source>
        <dbReference type="ARBA" id="ARBA00023235"/>
    </source>
</evidence>
<evidence type="ECO:0000256" key="1">
    <source>
        <dbReference type="ARBA" id="ARBA00009922"/>
    </source>
</evidence>
<feature type="binding site" evidence="11">
    <location>
        <begin position="48"/>
        <end position="55"/>
    </location>
    <ligand>
        <name>ATP</name>
        <dbReference type="ChEBI" id="CHEBI:30616"/>
    </ligand>
</feature>
<comment type="catalytic activity">
    <reaction evidence="8">
        <text>Couples ATP hydrolysis with the unwinding of duplex DNA by translocating in the 3'-5' direction.</text>
        <dbReference type="EC" id="5.6.2.4"/>
    </reaction>
</comment>
<evidence type="ECO:0000259" key="13">
    <source>
        <dbReference type="PROSITE" id="PS51198"/>
    </source>
</evidence>
<dbReference type="InterPro" id="IPR014016">
    <property type="entry name" value="UvrD-like_ATP-bd"/>
</dbReference>
<comment type="caution">
    <text evidence="15">The sequence shown here is derived from an EMBL/GenBank/DDBJ whole genome shotgun (WGS) entry which is preliminary data.</text>
</comment>
<feature type="compositionally biased region" description="Low complexity" evidence="12">
    <location>
        <begin position="743"/>
        <end position="770"/>
    </location>
</feature>
<protein>
    <recommendedName>
        <fullName evidence="9">DNA 3'-5' helicase</fullName>
        <ecNumber evidence="9">5.6.2.4</ecNumber>
    </recommendedName>
</protein>
<evidence type="ECO:0000256" key="9">
    <source>
        <dbReference type="ARBA" id="ARBA00034808"/>
    </source>
</evidence>
<sequence length="830" mass="91899">MKTEHRSRDDRRQGHPFLARKKQELGVSLNPVQAEAALHTEGPLLLLASPGSGKTTTLMMRIGYLMEEKGVHPARIKAVTFSRASAADMKERFAALFPRLAPPEFSTIHSLAFEAARNYLHRTGTAYTLIEGRVEPEEETAEAGGSSGSGAGPAGPGELPLHKRIILRRLYAEAANGRITDDQLDELTTYISYIKNKMIPEERWADTPCAVPEAAGILRAYEAFKQSGERLLIDYDDMLTIGNRALDEDPELLRRFQRRYDYLLADESQDTSLIQHVFLEKLARPHRNLCLVADDDQSIYSWRGAEPSYLQRFGQLYPDARILFMEQNYRSDRRIVETAASFIARNRHRYPKTMFTDKAEGESVRITVLPSYAEQAPGLVERIRRLTGEKGFADAAVLYRNNDSAVALVNAFDRAGIPFRMKDTDSGFFRHWVVEDILNFMRFSFAPHRADLLERIHLRLNAYITRKQMAVLSEIPTPSGASVFDTLLEQVELADYQPKRIEECRRAFARMSGMPPREVIRLIRRGLGYEKALEQMCEKLGFRRETLIGILNTLEEIADTLESMEAFAARLKHLDRVMREARLRRTEAVLTLSTLHGAKGLEFDAVYMVDLTDGILPAPQDRRGTEEERELAMEESARLFYVGMTRARKRLELLTYRERDGETAAESPFLGALRPLPGVEASGPPVRSGQVGIGRDETGPDGGAVRTVRIGGSGGGYSRSISGTGAGAQRMSGSRTGGRADGSPRSASPGSGRAGRAQVVPPRAAGAGAPDAIRDRSALAKGAAVRHAKFGRGVIAAVEEDRLTIDFSGGEKKLLIAACLELGLLSPAGD</sequence>
<dbReference type="GO" id="GO:0043138">
    <property type="term" value="F:3'-5' DNA helicase activity"/>
    <property type="evidence" value="ECO:0007669"/>
    <property type="project" value="UniProtKB-EC"/>
</dbReference>
<dbReference type="InterPro" id="IPR014017">
    <property type="entry name" value="DNA_helicase_UvrD-like_C"/>
</dbReference>
<proteinExistence type="inferred from homology"/>
<keyword evidence="5 11" id="KW-0067">ATP-binding</keyword>
<evidence type="ECO:0000256" key="11">
    <source>
        <dbReference type="PROSITE-ProRule" id="PRU00560"/>
    </source>
</evidence>
<feature type="domain" description="UvrD-like helicase C-terminal" evidence="14">
    <location>
        <begin position="333"/>
        <end position="600"/>
    </location>
</feature>
<dbReference type="AlphaFoldDB" id="A0A5J5GKC4"/>
<keyword evidence="3 11" id="KW-0378">Hydrolase</keyword>
<evidence type="ECO:0000256" key="10">
    <source>
        <dbReference type="ARBA" id="ARBA00048988"/>
    </source>
</evidence>
<evidence type="ECO:0000256" key="2">
    <source>
        <dbReference type="ARBA" id="ARBA00022741"/>
    </source>
</evidence>
<dbReference type="GO" id="GO:0000725">
    <property type="term" value="P:recombinational repair"/>
    <property type="evidence" value="ECO:0007669"/>
    <property type="project" value="TreeGrafter"/>
</dbReference>
<keyword evidence="4 11" id="KW-0347">Helicase</keyword>
<keyword evidence="2 11" id="KW-0547">Nucleotide-binding</keyword>
<evidence type="ECO:0000313" key="16">
    <source>
        <dbReference type="Proteomes" id="UP000367750"/>
    </source>
</evidence>
<dbReference type="CDD" id="cd17932">
    <property type="entry name" value="DEXQc_UvrD"/>
    <property type="match status" value="1"/>
</dbReference>
<evidence type="ECO:0000256" key="3">
    <source>
        <dbReference type="ARBA" id="ARBA00022801"/>
    </source>
</evidence>
<dbReference type="Proteomes" id="UP000367750">
    <property type="component" value="Unassembled WGS sequence"/>
</dbReference>
<dbReference type="GO" id="GO:0016887">
    <property type="term" value="F:ATP hydrolysis activity"/>
    <property type="evidence" value="ECO:0007669"/>
    <property type="project" value="RHEA"/>
</dbReference>
<accession>A0A5J5GKC4</accession>
<dbReference type="Gene3D" id="1.10.486.10">
    <property type="entry name" value="PCRA, domain 4"/>
    <property type="match status" value="1"/>
</dbReference>
<dbReference type="GO" id="GO:0003677">
    <property type="term" value="F:DNA binding"/>
    <property type="evidence" value="ECO:0007669"/>
    <property type="project" value="UniProtKB-KW"/>
</dbReference>
<evidence type="ECO:0000259" key="14">
    <source>
        <dbReference type="PROSITE" id="PS51217"/>
    </source>
</evidence>
<gene>
    <name evidence="15" type="ORF">F4V43_00555</name>
</gene>
<dbReference type="InterPro" id="IPR000212">
    <property type="entry name" value="DNA_helicase_UvrD/REP"/>
</dbReference>
<dbReference type="PANTHER" id="PTHR11070">
    <property type="entry name" value="UVRD / RECB / PCRA DNA HELICASE FAMILY MEMBER"/>
    <property type="match status" value="1"/>
</dbReference>
<dbReference type="GO" id="GO:0005524">
    <property type="term" value="F:ATP binding"/>
    <property type="evidence" value="ECO:0007669"/>
    <property type="project" value="UniProtKB-UniRule"/>
</dbReference>
<dbReference type="Gene3D" id="3.40.50.300">
    <property type="entry name" value="P-loop containing nucleotide triphosphate hydrolases"/>
    <property type="match status" value="2"/>
</dbReference>
<dbReference type="InterPro" id="IPR027417">
    <property type="entry name" value="P-loop_NTPase"/>
</dbReference>
<dbReference type="OrthoDB" id="9810135at2"/>
<reference evidence="15 16" key="1">
    <citation type="submission" date="2019-09" db="EMBL/GenBank/DDBJ databases">
        <title>Bacillus ochoae sp. nov., Paenibacillus whitsoniae sp. nov., Paenibacillus spiritus sp. nov. Isolated from the Mars Exploration Rover during spacecraft assembly.</title>
        <authorList>
            <person name="Seuylemezian A."/>
            <person name="Vaishampayan P."/>
        </authorList>
    </citation>
    <scope>NUCLEOTIDE SEQUENCE [LARGE SCALE GENOMIC DNA]</scope>
    <source>
        <strain evidence="15 16">MER_111</strain>
    </source>
</reference>
<evidence type="ECO:0000256" key="12">
    <source>
        <dbReference type="SAM" id="MobiDB-lite"/>
    </source>
</evidence>
<name>A0A5J5GKC4_9BACL</name>
<dbReference type="InterPro" id="IPR013986">
    <property type="entry name" value="DExx_box_DNA_helicase_dom_sf"/>
</dbReference>